<evidence type="ECO:0000313" key="3">
    <source>
        <dbReference type="Proteomes" id="UP000611629"/>
    </source>
</evidence>
<evidence type="ECO:0000313" key="2">
    <source>
        <dbReference type="EMBL" id="NYB72825.1"/>
    </source>
</evidence>
<gene>
    <name evidence="2" type="ORF">HZF24_01575</name>
</gene>
<dbReference type="AlphaFoldDB" id="A0A974BGQ9"/>
<evidence type="ECO:0000259" key="1">
    <source>
        <dbReference type="SMART" id="SM00850"/>
    </source>
</evidence>
<organism evidence="2 3">
    <name type="scientific">Sedimentibacter hydroxybenzoicus DSM 7310</name>
    <dbReference type="NCBI Taxonomy" id="1123245"/>
    <lineage>
        <taxon>Bacteria</taxon>
        <taxon>Bacillati</taxon>
        <taxon>Bacillota</taxon>
        <taxon>Tissierellia</taxon>
        <taxon>Sedimentibacter</taxon>
    </lineage>
</organism>
<dbReference type="GO" id="GO:0000156">
    <property type="term" value="F:phosphorelay response regulator activity"/>
    <property type="evidence" value="ECO:0007669"/>
    <property type="project" value="InterPro"/>
</dbReference>
<dbReference type="RefSeq" id="WP_179236499.1">
    <property type="nucleotide sequence ID" value="NZ_JACBNQ010000001.1"/>
</dbReference>
<dbReference type="EMBL" id="JACBNQ010000001">
    <property type="protein sequence ID" value="NYB72825.1"/>
    <property type="molecule type" value="Genomic_DNA"/>
</dbReference>
<reference evidence="2" key="1">
    <citation type="submission" date="2020-07" db="EMBL/GenBank/DDBJ databases">
        <title>Genomic analysis of a strain of Sedimentibacter Hydroxybenzoicus DSM7310.</title>
        <authorList>
            <person name="Ma S."/>
        </authorList>
    </citation>
    <scope>NUCLEOTIDE SEQUENCE</scope>
    <source>
        <strain evidence="2">DSM 7310</strain>
    </source>
</reference>
<dbReference type="Gene3D" id="2.40.50.1020">
    <property type="entry name" value="LytTr DNA-binding domain"/>
    <property type="match status" value="1"/>
</dbReference>
<protein>
    <submittedName>
        <fullName evidence="2">LytTR family transcriptional regulator</fullName>
    </submittedName>
</protein>
<dbReference type="InterPro" id="IPR046947">
    <property type="entry name" value="LytR-like"/>
</dbReference>
<dbReference type="PANTHER" id="PTHR37299:SF1">
    <property type="entry name" value="STAGE 0 SPORULATION PROTEIN A HOMOLOG"/>
    <property type="match status" value="1"/>
</dbReference>
<dbReference type="PANTHER" id="PTHR37299">
    <property type="entry name" value="TRANSCRIPTIONAL REGULATOR-RELATED"/>
    <property type="match status" value="1"/>
</dbReference>
<keyword evidence="3" id="KW-1185">Reference proteome</keyword>
<proteinExistence type="predicted"/>
<dbReference type="InterPro" id="IPR007492">
    <property type="entry name" value="LytTR_DNA-bd_dom"/>
</dbReference>
<comment type="caution">
    <text evidence="2">The sequence shown here is derived from an EMBL/GenBank/DDBJ whole genome shotgun (WGS) entry which is preliminary data.</text>
</comment>
<dbReference type="SMART" id="SM00850">
    <property type="entry name" value="LytTR"/>
    <property type="match status" value="1"/>
</dbReference>
<dbReference type="GO" id="GO:0003677">
    <property type="term" value="F:DNA binding"/>
    <property type="evidence" value="ECO:0007669"/>
    <property type="project" value="InterPro"/>
</dbReference>
<name>A0A974BGQ9_SEDHY</name>
<dbReference type="Pfam" id="PF04397">
    <property type="entry name" value="LytTR"/>
    <property type="match status" value="1"/>
</dbReference>
<feature type="domain" description="HTH LytTR-type" evidence="1">
    <location>
        <begin position="116"/>
        <end position="214"/>
    </location>
</feature>
<accession>A0A974BGQ9</accession>
<dbReference type="Proteomes" id="UP000611629">
    <property type="component" value="Unassembled WGS sequence"/>
</dbReference>
<sequence length="228" mass="26152">MLKILLYGSTQERKILEDALQKPLREKNISFNIHYLSNPQQLMKNYLLNSSYRLIVACLDCSTSYVIKDGCMPVSHIVTGTMSFPPTPEEIDERLMRNPELASFYSHGEYTVTHRGLTHKIPYEEIDYLQSDNKKTIIHLTNGDTEIIQKGIGKVNAEINRKYFAKCCIGVIVNTRNIYEIHRLEKSSRIIELKSGAKVIMTEGYFKKFTDAYSMSVSKLADLKTLDD</sequence>